<reference evidence="4 5" key="1">
    <citation type="submission" date="2019-02" db="EMBL/GenBank/DDBJ databases">
        <title>Deep-cultivation of Planctomycetes and their phenomic and genomic characterization uncovers novel biology.</title>
        <authorList>
            <person name="Wiegand S."/>
            <person name="Jogler M."/>
            <person name="Boedeker C."/>
            <person name="Pinto D."/>
            <person name="Vollmers J."/>
            <person name="Rivas-Marin E."/>
            <person name="Kohn T."/>
            <person name="Peeters S.H."/>
            <person name="Heuer A."/>
            <person name="Rast P."/>
            <person name="Oberbeckmann S."/>
            <person name="Bunk B."/>
            <person name="Jeske O."/>
            <person name="Meyerdierks A."/>
            <person name="Storesund J.E."/>
            <person name="Kallscheuer N."/>
            <person name="Luecker S."/>
            <person name="Lage O.M."/>
            <person name="Pohl T."/>
            <person name="Merkel B.J."/>
            <person name="Hornburger P."/>
            <person name="Mueller R.-W."/>
            <person name="Bruemmer F."/>
            <person name="Labrenz M."/>
            <person name="Spormann A.M."/>
            <person name="Op Den Camp H."/>
            <person name="Overmann J."/>
            <person name="Amann R."/>
            <person name="Jetten M.S.M."/>
            <person name="Mascher T."/>
            <person name="Medema M.H."/>
            <person name="Devos D.P."/>
            <person name="Kaster A.-K."/>
            <person name="Ovreas L."/>
            <person name="Rohde M."/>
            <person name="Galperin M.Y."/>
            <person name="Jogler C."/>
        </authorList>
    </citation>
    <scope>NUCLEOTIDE SEQUENCE [LARGE SCALE GENOMIC DNA]</scope>
    <source>
        <strain evidence="4 5">Pla52o</strain>
    </source>
</reference>
<dbReference type="OrthoDB" id="230341at2"/>
<dbReference type="SMART" id="SM00320">
    <property type="entry name" value="WD40"/>
    <property type="match status" value="6"/>
</dbReference>
<proteinExistence type="predicted"/>
<feature type="repeat" description="WD" evidence="3">
    <location>
        <begin position="60"/>
        <end position="101"/>
    </location>
</feature>
<dbReference type="PROSITE" id="PS50294">
    <property type="entry name" value="WD_REPEATS_REGION"/>
    <property type="match status" value="1"/>
</dbReference>
<comment type="caution">
    <text evidence="4">The sequence shown here is derived from an EMBL/GenBank/DDBJ whole genome shotgun (WGS) entry which is preliminary data.</text>
</comment>
<dbReference type="Gene3D" id="2.130.10.10">
    <property type="entry name" value="YVTN repeat-like/Quinoprotein amine dehydrogenase"/>
    <property type="match status" value="2"/>
</dbReference>
<keyword evidence="5" id="KW-1185">Reference proteome</keyword>
<feature type="repeat" description="WD" evidence="3">
    <location>
        <begin position="147"/>
        <end position="188"/>
    </location>
</feature>
<dbReference type="CDD" id="cd00200">
    <property type="entry name" value="WD40"/>
    <property type="match status" value="1"/>
</dbReference>
<keyword evidence="1 3" id="KW-0853">WD repeat</keyword>
<feature type="repeat" description="WD" evidence="3">
    <location>
        <begin position="112"/>
        <end position="146"/>
    </location>
</feature>
<dbReference type="PANTHER" id="PTHR19848:SF8">
    <property type="entry name" value="F-BOX AND WD REPEAT DOMAIN CONTAINING 7"/>
    <property type="match status" value="1"/>
</dbReference>
<dbReference type="InterPro" id="IPR001680">
    <property type="entry name" value="WD40_rpt"/>
</dbReference>
<dbReference type="PANTHER" id="PTHR19848">
    <property type="entry name" value="WD40 REPEAT PROTEIN"/>
    <property type="match status" value="1"/>
</dbReference>
<evidence type="ECO:0000256" key="1">
    <source>
        <dbReference type="ARBA" id="ARBA00022574"/>
    </source>
</evidence>
<protein>
    <submittedName>
        <fullName evidence="4">WD domain, G-beta repeat</fullName>
    </submittedName>
</protein>
<dbReference type="RefSeq" id="WP_146593090.1">
    <property type="nucleotide sequence ID" value="NZ_SJPT01000001.1"/>
</dbReference>
<evidence type="ECO:0000313" key="4">
    <source>
        <dbReference type="EMBL" id="TWU26810.1"/>
    </source>
</evidence>
<name>A0A5C6CQJ9_9BACT</name>
<gene>
    <name evidence="4" type="ORF">Pla52o_06650</name>
</gene>
<dbReference type="PROSITE" id="PS50082">
    <property type="entry name" value="WD_REPEATS_2"/>
    <property type="match status" value="3"/>
</dbReference>
<evidence type="ECO:0000256" key="2">
    <source>
        <dbReference type="ARBA" id="ARBA00022737"/>
    </source>
</evidence>
<evidence type="ECO:0000256" key="3">
    <source>
        <dbReference type="PROSITE-ProRule" id="PRU00221"/>
    </source>
</evidence>
<accession>A0A5C6CQJ9</accession>
<dbReference type="EMBL" id="SJPT01000001">
    <property type="protein sequence ID" value="TWU26810.1"/>
    <property type="molecule type" value="Genomic_DNA"/>
</dbReference>
<dbReference type="Pfam" id="PF00400">
    <property type="entry name" value="WD40"/>
    <property type="match status" value="3"/>
</dbReference>
<evidence type="ECO:0000313" key="5">
    <source>
        <dbReference type="Proteomes" id="UP000316304"/>
    </source>
</evidence>
<sequence length="366" mass="40203">MMAESSLQFDPTKIWESQSFEHDRVLTVCAFSPCGKYVVAGARHEDVQRWQLESGDRMPLVAHRSWVMAMAFHPDSKRLLTGDYHGVVHCWNYADAKPTPLWTIQDTGHGWVCDLAIAADGKYFATAGNDKMVKLWSSDDGKPVAEFAGHEHHVFSLAFAPDSQTFYSGDLLGMVHQWSVATGSVLRTLDASALHERKENYLADVGGVRRMAISPDGNLLACSGMTEANGNTFCVGKAAVLVFDLATGKLKQTLRPKTKMDGPLEGLCFLPDGTIAAQGQLLHSTTSIEFWKPDTAEPFHVLKAPTGYSLHLHPDQLRLASACYQANGRTGNGRHTDKTEYTSNNGALKVYSLFEQPNDEKAKGKS</sequence>
<organism evidence="4 5">
    <name type="scientific">Novipirellula galeiformis</name>
    <dbReference type="NCBI Taxonomy" id="2528004"/>
    <lineage>
        <taxon>Bacteria</taxon>
        <taxon>Pseudomonadati</taxon>
        <taxon>Planctomycetota</taxon>
        <taxon>Planctomycetia</taxon>
        <taxon>Pirellulales</taxon>
        <taxon>Pirellulaceae</taxon>
        <taxon>Novipirellula</taxon>
    </lineage>
</organism>
<dbReference type="Proteomes" id="UP000316304">
    <property type="component" value="Unassembled WGS sequence"/>
</dbReference>
<dbReference type="AlphaFoldDB" id="A0A5C6CQJ9"/>
<keyword evidence="2" id="KW-0677">Repeat</keyword>
<dbReference type="InterPro" id="IPR036322">
    <property type="entry name" value="WD40_repeat_dom_sf"/>
</dbReference>
<dbReference type="InterPro" id="IPR015943">
    <property type="entry name" value="WD40/YVTN_repeat-like_dom_sf"/>
</dbReference>
<dbReference type="SUPFAM" id="SSF50978">
    <property type="entry name" value="WD40 repeat-like"/>
    <property type="match status" value="1"/>
</dbReference>